<name>X1HEU8_9ZZZZ</name>
<dbReference type="PANTHER" id="PTHR48078">
    <property type="entry name" value="THREONINE DEHYDRATASE, MITOCHONDRIAL-RELATED"/>
    <property type="match status" value="1"/>
</dbReference>
<organism evidence="6">
    <name type="scientific">marine sediment metagenome</name>
    <dbReference type="NCBI Taxonomy" id="412755"/>
    <lineage>
        <taxon>unclassified sequences</taxon>
        <taxon>metagenomes</taxon>
        <taxon>ecological metagenomes</taxon>
    </lineage>
</organism>
<evidence type="ECO:0000256" key="1">
    <source>
        <dbReference type="ARBA" id="ARBA00001933"/>
    </source>
</evidence>
<dbReference type="InterPro" id="IPR000634">
    <property type="entry name" value="Ser/Thr_deHydtase_PyrdxlP-BS"/>
</dbReference>
<feature type="non-terminal residue" evidence="6">
    <location>
        <position position="209"/>
    </location>
</feature>
<dbReference type="InterPro" id="IPR050147">
    <property type="entry name" value="Ser/Thr_Dehydratase"/>
</dbReference>
<dbReference type="GO" id="GO:0009097">
    <property type="term" value="P:isoleucine biosynthetic process"/>
    <property type="evidence" value="ECO:0007669"/>
    <property type="project" value="TreeGrafter"/>
</dbReference>
<dbReference type="GO" id="GO:0003941">
    <property type="term" value="F:L-serine ammonia-lyase activity"/>
    <property type="evidence" value="ECO:0007669"/>
    <property type="project" value="TreeGrafter"/>
</dbReference>
<dbReference type="EMBL" id="BARU01023372">
    <property type="protein sequence ID" value="GAH52359.1"/>
    <property type="molecule type" value="Genomic_DNA"/>
</dbReference>
<feature type="domain" description="Tryptophan synthase beta chain-like PALP" evidence="5">
    <location>
        <begin position="22"/>
        <end position="209"/>
    </location>
</feature>
<dbReference type="GO" id="GO:0004794">
    <property type="term" value="F:threonine deaminase activity"/>
    <property type="evidence" value="ECO:0007669"/>
    <property type="project" value="TreeGrafter"/>
</dbReference>
<evidence type="ECO:0000256" key="3">
    <source>
        <dbReference type="ARBA" id="ARBA00022898"/>
    </source>
</evidence>
<comment type="cofactor">
    <cofactor evidence="1">
        <name>pyridoxal 5'-phosphate</name>
        <dbReference type="ChEBI" id="CHEBI:597326"/>
    </cofactor>
</comment>
<evidence type="ECO:0000259" key="5">
    <source>
        <dbReference type="Pfam" id="PF00291"/>
    </source>
</evidence>
<dbReference type="GO" id="GO:0030170">
    <property type="term" value="F:pyridoxal phosphate binding"/>
    <property type="evidence" value="ECO:0007669"/>
    <property type="project" value="InterPro"/>
</dbReference>
<proteinExistence type="inferred from homology"/>
<sequence length="209" mass="22556">MVMNIERPTYIDVLKARKCIAPYLNKTPLIHYPLLSDILEFDVYVKHENCNPTGSFKIRGGINLISNLNAVERAKGVITASTGNHGQSIALASKMFGVKSTVCVKKGANPDKVESIRRFGADIIEKGRDFDEARSYAKRVSEEQGLYYIHTANEPLLIAGVGTMGLEIIENVPDVDVIIASVGGGTHASGLGIVFKTVSPSVDIIAVQA</sequence>
<keyword evidence="4" id="KW-0456">Lyase</keyword>
<gene>
    <name evidence="6" type="ORF">S03H2_37943</name>
</gene>
<dbReference type="Gene3D" id="3.40.50.1100">
    <property type="match status" value="2"/>
</dbReference>
<dbReference type="InterPro" id="IPR001926">
    <property type="entry name" value="TrpB-like_PALP"/>
</dbReference>
<reference evidence="6" key="1">
    <citation type="journal article" date="2014" name="Front. Microbiol.">
        <title>High frequency of phylogenetically diverse reductive dehalogenase-homologous genes in deep subseafloor sedimentary metagenomes.</title>
        <authorList>
            <person name="Kawai M."/>
            <person name="Futagami T."/>
            <person name="Toyoda A."/>
            <person name="Takaki Y."/>
            <person name="Nishi S."/>
            <person name="Hori S."/>
            <person name="Arai W."/>
            <person name="Tsubouchi T."/>
            <person name="Morono Y."/>
            <person name="Uchiyama I."/>
            <person name="Ito T."/>
            <person name="Fujiyama A."/>
            <person name="Inagaki F."/>
            <person name="Takami H."/>
        </authorList>
    </citation>
    <scope>NUCLEOTIDE SEQUENCE</scope>
    <source>
        <strain evidence="6">Expedition CK06-06</strain>
    </source>
</reference>
<dbReference type="AlphaFoldDB" id="X1HEU8"/>
<evidence type="ECO:0000256" key="4">
    <source>
        <dbReference type="ARBA" id="ARBA00023239"/>
    </source>
</evidence>
<evidence type="ECO:0000313" key="6">
    <source>
        <dbReference type="EMBL" id="GAH52359.1"/>
    </source>
</evidence>
<keyword evidence="3" id="KW-0663">Pyridoxal phosphate</keyword>
<comment type="similarity">
    <text evidence="2">Belongs to the serine/threonine dehydratase family.</text>
</comment>
<comment type="caution">
    <text evidence="6">The sequence shown here is derived from an EMBL/GenBank/DDBJ whole genome shotgun (WGS) entry which is preliminary data.</text>
</comment>
<evidence type="ECO:0000256" key="2">
    <source>
        <dbReference type="ARBA" id="ARBA00010869"/>
    </source>
</evidence>
<dbReference type="PANTHER" id="PTHR48078:SF7">
    <property type="entry name" value="BLL6502 PROTEIN"/>
    <property type="match status" value="1"/>
</dbReference>
<dbReference type="PROSITE" id="PS00165">
    <property type="entry name" value="DEHYDRATASE_SER_THR"/>
    <property type="match status" value="1"/>
</dbReference>
<protein>
    <recommendedName>
        <fullName evidence="5">Tryptophan synthase beta chain-like PALP domain-containing protein</fullName>
    </recommendedName>
</protein>
<dbReference type="GO" id="GO:0006565">
    <property type="term" value="P:L-serine catabolic process"/>
    <property type="evidence" value="ECO:0007669"/>
    <property type="project" value="TreeGrafter"/>
</dbReference>
<dbReference type="SUPFAM" id="SSF53686">
    <property type="entry name" value="Tryptophan synthase beta subunit-like PLP-dependent enzymes"/>
    <property type="match status" value="1"/>
</dbReference>
<dbReference type="Pfam" id="PF00291">
    <property type="entry name" value="PALP"/>
    <property type="match status" value="1"/>
</dbReference>
<accession>X1HEU8</accession>
<dbReference type="FunFam" id="3.40.50.1100:FF:000005">
    <property type="entry name" value="Threonine dehydratase catabolic"/>
    <property type="match status" value="1"/>
</dbReference>
<dbReference type="GO" id="GO:0006567">
    <property type="term" value="P:L-threonine catabolic process"/>
    <property type="evidence" value="ECO:0007669"/>
    <property type="project" value="TreeGrafter"/>
</dbReference>
<dbReference type="InterPro" id="IPR036052">
    <property type="entry name" value="TrpB-like_PALP_sf"/>
</dbReference>